<evidence type="ECO:0000313" key="3">
    <source>
        <dbReference type="Proteomes" id="UP000095300"/>
    </source>
</evidence>
<evidence type="ECO:0000256" key="1">
    <source>
        <dbReference type="SAM" id="MobiDB-lite"/>
    </source>
</evidence>
<reference evidence="2" key="1">
    <citation type="submission" date="2020-05" db="UniProtKB">
        <authorList>
            <consortium name="EnsemblMetazoa"/>
        </authorList>
    </citation>
    <scope>IDENTIFICATION</scope>
    <source>
        <strain evidence="2">USDA</strain>
    </source>
</reference>
<protein>
    <submittedName>
        <fullName evidence="2">Uncharacterized protein</fullName>
    </submittedName>
</protein>
<dbReference type="STRING" id="35570.A0A1I8QA72"/>
<proteinExistence type="predicted"/>
<dbReference type="EnsemblMetazoa" id="SCAU015294-RA">
    <property type="protein sequence ID" value="SCAU015294-PA"/>
    <property type="gene ID" value="SCAU015294"/>
</dbReference>
<feature type="compositionally biased region" description="Low complexity" evidence="1">
    <location>
        <begin position="281"/>
        <end position="298"/>
    </location>
</feature>
<evidence type="ECO:0000313" key="2">
    <source>
        <dbReference type="EnsemblMetazoa" id="SCAU015294-PA"/>
    </source>
</evidence>
<organism evidence="2 3">
    <name type="scientific">Stomoxys calcitrans</name>
    <name type="common">Stable fly</name>
    <name type="synonym">Conops calcitrans</name>
    <dbReference type="NCBI Taxonomy" id="35570"/>
    <lineage>
        <taxon>Eukaryota</taxon>
        <taxon>Metazoa</taxon>
        <taxon>Ecdysozoa</taxon>
        <taxon>Arthropoda</taxon>
        <taxon>Hexapoda</taxon>
        <taxon>Insecta</taxon>
        <taxon>Pterygota</taxon>
        <taxon>Neoptera</taxon>
        <taxon>Endopterygota</taxon>
        <taxon>Diptera</taxon>
        <taxon>Brachycera</taxon>
        <taxon>Muscomorpha</taxon>
        <taxon>Muscoidea</taxon>
        <taxon>Muscidae</taxon>
        <taxon>Stomoxys</taxon>
    </lineage>
</organism>
<dbReference type="KEGG" id="scac:106087822"/>
<dbReference type="AlphaFoldDB" id="A0A1I8QA72"/>
<dbReference type="Proteomes" id="UP000095300">
    <property type="component" value="Unassembled WGS sequence"/>
</dbReference>
<dbReference type="VEuPathDB" id="VectorBase:SCAU015294"/>
<name>A0A1I8QA72_STOCA</name>
<feature type="region of interest" description="Disordered" evidence="1">
    <location>
        <begin position="275"/>
        <end position="298"/>
    </location>
</feature>
<gene>
    <name evidence="2" type="primary">106087822</name>
</gene>
<sequence length="699" mass="81765">MSGMKFVKTTFKTQKEIVRVNFSGGDAYNSFMAEVKKTYNIDSNAEVQVLTTDFVLKPDIFTEYVAQFINNLDFILDIKVITPIPTKIQEPLTLSPPTAPAAILIKTNDEEEPATLLIKTNDEEDEEFIYEETTNDMRGENQLFSISSPSILPSTYSSFHVPPIPLNKLPTKDDIVKIREIQDILRMQKLENKHRTRLAKAIIALIQHNDPNVKLIREHFQQLSQTIVDIFPTELKETYYVPCTQGRPALGKLFDAYHNARTQLRAAGLIPLRRNRHKVDNNSSSPNNLNDSDSQPSPYSDYSNVRYIHDLPIPLEICQIRDIQDMLKVPHLENKHRTKIAKAIITYIHDNDPERKLSREEFIQLAQYIVEIFPTEVSETYYVPFRNRHLPKGKLYDAYNNNRTRLRAAGVISKREKLDTEEKMVENSSVDDNEAFQDFQESDLDILQSPRIESWDEVVMAWKKSHQYRQNELQNEQINALEYVDKYAVLQNEKCDELFEIDFNLMYPKAKCINEWRNYYYKVMDKTKHMRDNWIKDIFKNIEDAENCNEEDSKLALALMLVPYIIPNPRYRRKQEIQECFITYSQSDPFAEDDQCEQQQQHTVKRLKIENEPKIYFVGNNCKPISHAYVDMPGLRMKFDKPLKAVEVCFKCFMAMNIRYPKSCFYVWVLIQQLIFGVKTKHDSILPNVTTLINDLSNE</sequence>
<keyword evidence="3" id="KW-1185">Reference proteome</keyword>
<accession>A0A1I8QA72</accession>
<dbReference type="OrthoDB" id="7699470at2759"/>